<dbReference type="OrthoDB" id="531446at2"/>
<evidence type="ECO:0000313" key="7">
    <source>
        <dbReference type="EMBL" id="SCB18244.1"/>
    </source>
</evidence>
<accession>A0A1C3US31</accession>
<feature type="region of interest" description="Disordered" evidence="5">
    <location>
        <begin position="80"/>
        <end position="113"/>
    </location>
</feature>
<keyword evidence="3" id="KW-0238">DNA-binding</keyword>
<comment type="similarity">
    <text evidence="1">Belongs to the ner transcriptional regulatory family.</text>
</comment>
<sequence length="113" mass="12611">MHSGTASGKVSREERKRLEEVARIKGKLLVKKLSLTWIDEHYGLPTGTAGNTLYEPHVAGERAIAAALGTRPNLLWRSRYRADGRRHSPQPTANYRQGRRSAVVYSDSERAVA</sequence>
<evidence type="ECO:0000256" key="2">
    <source>
        <dbReference type="ARBA" id="ARBA00023015"/>
    </source>
</evidence>
<evidence type="ECO:0000313" key="8">
    <source>
        <dbReference type="Proteomes" id="UP000199205"/>
    </source>
</evidence>
<name>A0A1C3US31_9HYPH</name>
<keyword evidence="4" id="KW-0804">Transcription</keyword>
<evidence type="ECO:0000256" key="3">
    <source>
        <dbReference type="ARBA" id="ARBA00023125"/>
    </source>
</evidence>
<protein>
    <submittedName>
        <fullName evidence="7">Transcriptional regulator, Nlp family</fullName>
    </submittedName>
</protein>
<dbReference type="Gene3D" id="1.10.260.40">
    <property type="entry name" value="lambda repressor-like DNA-binding domains"/>
    <property type="match status" value="1"/>
</dbReference>
<dbReference type="Proteomes" id="UP000199205">
    <property type="component" value="Unassembled WGS sequence"/>
</dbReference>
<dbReference type="InterPro" id="IPR010982">
    <property type="entry name" value="Lambda_DNA-bd_dom_sf"/>
</dbReference>
<evidence type="ECO:0000256" key="5">
    <source>
        <dbReference type="SAM" id="MobiDB-lite"/>
    </source>
</evidence>
<dbReference type="GO" id="GO:0003677">
    <property type="term" value="F:DNA binding"/>
    <property type="evidence" value="ECO:0007669"/>
    <property type="project" value="UniProtKB-KW"/>
</dbReference>
<dbReference type="SUPFAM" id="SSF47413">
    <property type="entry name" value="lambda repressor-like DNA-binding domains"/>
    <property type="match status" value="1"/>
</dbReference>
<proteinExistence type="inferred from homology"/>
<dbReference type="RefSeq" id="WP_092573371.1">
    <property type="nucleotide sequence ID" value="NZ_FMAF01000003.1"/>
</dbReference>
<gene>
    <name evidence="7" type="ORF">GA0061101_103238</name>
</gene>
<evidence type="ECO:0000256" key="1">
    <source>
        <dbReference type="ARBA" id="ARBA00006157"/>
    </source>
</evidence>
<evidence type="ECO:0000256" key="4">
    <source>
        <dbReference type="ARBA" id="ARBA00023163"/>
    </source>
</evidence>
<organism evidence="7 8">
    <name type="scientific">Rhizobium lusitanum</name>
    <dbReference type="NCBI Taxonomy" id="293958"/>
    <lineage>
        <taxon>Bacteria</taxon>
        <taxon>Pseudomonadati</taxon>
        <taxon>Pseudomonadota</taxon>
        <taxon>Alphaproteobacteria</taxon>
        <taxon>Hyphomicrobiales</taxon>
        <taxon>Rhizobiaceae</taxon>
        <taxon>Rhizobium/Agrobacterium group</taxon>
        <taxon>Rhizobium</taxon>
    </lineage>
</organism>
<evidence type="ECO:0000259" key="6">
    <source>
        <dbReference type="Pfam" id="PF13693"/>
    </source>
</evidence>
<dbReference type="InterPro" id="IPR038722">
    <property type="entry name" value="Ner_HTH_dom"/>
</dbReference>
<dbReference type="Pfam" id="PF13693">
    <property type="entry name" value="HTH_35"/>
    <property type="match status" value="1"/>
</dbReference>
<keyword evidence="2" id="KW-0805">Transcription regulation</keyword>
<feature type="domain" description="Ner winged helix-turn-helix DNA-binding" evidence="6">
    <location>
        <begin position="22"/>
        <end position="87"/>
    </location>
</feature>
<reference evidence="8" key="1">
    <citation type="submission" date="2016-08" db="EMBL/GenBank/DDBJ databases">
        <authorList>
            <person name="Varghese N."/>
            <person name="Submissions Spin"/>
        </authorList>
    </citation>
    <scope>NUCLEOTIDE SEQUENCE [LARGE SCALE GENOMIC DNA]</scope>
    <source>
        <strain evidence="8">P1-7</strain>
    </source>
</reference>
<dbReference type="EMBL" id="FMAF01000003">
    <property type="protein sequence ID" value="SCB18244.1"/>
    <property type="molecule type" value="Genomic_DNA"/>
</dbReference>
<dbReference type="AlphaFoldDB" id="A0A1C3US31"/>